<proteinExistence type="predicted"/>
<dbReference type="PANTHER" id="PTHR28498">
    <property type="entry name" value="ZINC FINGER SWIM DOMAIN-CONTAINING PROTEIN 7"/>
    <property type="match status" value="1"/>
</dbReference>
<organism evidence="3 4">
    <name type="scientific">Huso huso</name>
    <name type="common">Beluga</name>
    <name type="synonym">Acipenser huso</name>
    <dbReference type="NCBI Taxonomy" id="61971"/>
    <lineage>
        <taxon>Eukaryota</taxon>
        <taxon>Metazoa</taxon>
        <taxon>Chordata</taxon>
        <taxon>Craniata</taxon>
        <taxon>Vertebrata</taxon>
        <taxon>Euteleostomi</taxon>
        <taxon>Actinopterygii</taxon>
        <taxon>Chondrostei</taxon>
        <taxon>Acipenseriformes</taxon>
        <taxon>Acipenseridae</taxon>
        <taxon>Huso</taxon>
    </lineage>
</organism>
<accession>A0ABR0YLH5</accession>
<sequence length="303" mass="33349">MAGKASSKCEREATVKTQVNGTLDSKSLMPCQFDSSLLSQATKGNTAVVWTLKKNNTTTSQYLVEIGFSKPPTFWNARQGRIIPFAGLSKEGNFSILLNRTRLEDQGIYLCELYDGVNCSLGVQEIQFTITGLPLKAADASPGMMWSLYRALKTKFFLADEMAPVLSNVAEELLKEVKKAYQETSQIPDELLLALKFVFGPSALHALDLVDQRSVTCVTSPSGRRVFQAMGSSGRSYTCYSSCHYCPCPAFGFCVLRRNDSLLCKHILATYLSQAMGLCQELALSDQQLTDILLEKTGEKVEA</sequence>
<evidence type="ECO:0000313" key="3">
    <source>
        <dbReference type="EMBL" id="KAK6473393.1"/>
    </source>
</evidence>
<name>A0ABR0YLH5_HUSHU</name>
<evidence type="ECO:0000256" key="1">
    <source>
        <dbReference type="PROSITE-ProRule" id="PRU00325"/>
    </source>
</evidence>
<dbReference type="Gene3D" id="2.60.40.10">
    <property type="entry name" value="Immunoglobulins"/>
    <property type="match status" value="1"/>
</dbReference>
<keyword evidence="1" id="KW-0863">Zinc-finger</keyword>
<evidence type="ECO:0000313" key="4">
    <source>
        <dbReference type="Proteomes" id="UP001369086"/>
    </source>
</evidence>
<feature type="domain" description="SWIM-type" evidence="2">
    <location>
        <begin position="237"/>
        <end position="275"/>
    </location>
</feature>
<dbReference type="InterPro" id="IPR007527">
    <property type="entry name" value="Znf_SWIM"/>
</dbReference>
<dbReference type="PANTHER" id="PTHR28498:SF1">
    <property type="entry name" value="ZINC FINGER SWIM DOMAIN-CONTAINING PROTEIN 7"/>
    <property type="match status" value="1"/>
</dbReference>
<dbReference type="Proteomes" id="UP001369086">
    <property type="component" value="Unassembled WGS sequence"/>
</dbReference>
<dbReference type="InterPro" id="IPR036179">
    <property type="entry name" value="Ig-like_dom_sf"/>
</dbReference>
<dbReference type="Pfam" id="PF07686">
    <property type="entry name" value="V-set"/>
    <property type="match status" value="1"/>
</dbReference>
<dbReference type="SUPFAM" id="SSF48726">
    <property type="entry name" value="Immunoglobulin"/>
    <property type="match status" value="1"/>
</dbReference>
<gene>
    <name evidence="3" type="ORF">HHUSO_G26796</name>
</gene>
<protein>
    <submittedName>
        <fullName evidence="3">Zinc finger SWIM domain-containing protein 7-like isoform X2</fullName>
    </submittedName>
</protein>
<dbReference type="InterPro" id="IPR013783">
    <property type="entry name" value="Ig-like_fold"/>
</dbReference>
<keyword evidence="1" id="KW-0862">Zinc</keyword>
<dbReference type="PROSITE" id="PS50966">
    <property type="entry name" value="ZF_SWIM"/>
    <property type="match status" value="1"/>
</dbReference>
<dbReference type="InterPro" id="IPR013106">
    <property type="entry name" value="Ig_V-set"/>
</dbReference>
<dbReference type="EMBL" id="JAHFZB010000027">
    <property type="protein sequence ID" value="KAK6473393.1"/>
    <property type="molecule type" value="Genomic_DNA"/>
</dbReference>
<comment type="caution">
    <text evidence="3">The sequence shown here is derived from an EMBL/GenBank/DDBJ whole genome shotgun (WGS) entry which is preliminary data.</text>
</comment>
<keyword evidence="1" id="KW-0479">Metal-binding</keyword>
<keyword evidence="4" id="KW-1185">Reference proteome</keyword>
<evidence type="ECO:0000259" key="2">
    <source>
        <dbReference type="PROSITE" id="PS50966"/>
    </source>
</evidence>
<reference evidence="3 4" key="1">
    <citation type="submission" date="2021-05" db="EMBL/GenBank/DDBJ databases">
        <authorList>
            <person name="Zahm M."/>
            <person name="Klopp C."/>
            <person name="Cabau C."/>
            <person name="Kuhl H."/>
            <person name="Suciu R."/>
            <person name="Ciorpac M."/>
            <person name="Holostenco D."/>
            <person name="Gessner J."/>
            <person name="Wuertz S."/>
            <person name="Hohne C."/>
            <person name="Stock M."/>
            <person name="Gislard M."/>
            <person name="Lluch J."/>
            <person name="Milhes M."/>
            <person name="Lampietro C."/>
            <person name="Lopez Roques C."/>
            <person name="Donnadieu C."/>
            <person name="Du K."/>
            <person name="Schartl M."/>
            <person name="Guiguen Y."/>
        </authorList>
    </citation>
    <scope>NUCLEOTIDE SEQUENCE [LARGE SCALE GENOMIC DNA]</scope>
    <source>
        <strain evidence="3">Hh-F2</strain>
        <tissue evidence="3">Blood</tissue>
    </source>
</reference>